<dbReference type="EMBL" id="SRLO01000469">
    <property type="protein sequence ID" value="TNN54999.1"/>
    <property type="molecule type" value="Genomic_DNA"/>
</dbReference>
<dbReference type="AlphaFoldDB" id="A0A4Z2GNS3"/>
<evidence type="ECO:0000313" key="3">
    <source>
        <dbReference type="Proteomes" id="UP000314294"/>
    </source>
</evidence>
<evidence type="ECO:0000256" key="1">
    <source>
        <dbReference type="SAM" id="MobiDB-lite"/>
    </source>
</evidence>
<proteinExistence type="predicted"/>
<keyword evidence="3" id="KW-1185">Reference proteome</keyword>
<name>A0A4Z2GNS3_9TELE</name>
<accession>A0A4Z2GNS3</accession>
<protein>
    <submittedName>
        <fullName evidence="2">Uncharacterized protein</fullName>
    </submittedName>
</protein>
<gene>
    <name evidence="2" type="ORF">EYF80_034786</name>
</gene>
<comment type="caution">
    <text evidence="2">The sequence shown here is derived from an EMBL/GenBank/DDBJ whole genome shotgun (WGS) entry which is preliminary data.</text>
</comment>
<organism evidence="2 3">
    <name type="scientific">Liparis tanakae</name>
    <name type="common">Tanaka's snailfish</name>
    <dbReference type="NCBI Taxonomy" id="230148"/>
    <lineage>
        <taxon>Eukaryota</taxon>
        <taxon>Metazoa</taxon>
        <taxon>Chordata</taxon>
        <taxon>Craniata</taxon>
        <taxon>Vertebrata</taxon>
        <taxon>Euteleostomi</taxon>
        <taxon>Actinopterygii</taxon>
        <taxon>Neopterygii</taxon>
        <taxon>Teleostei</taxon>
        <taxon>Neoteleostei</taxon>
        <taxon>Acanthomorphata</taxon>
        <taxon>Eupercaria</taxon>
        <taxon>Perciformes</taxon>
        <taxon>Cottioidei</taxon>
        <taxon>Cottales</taxon>
        <taxon>Liparidae</taxon>
        <taxon>Liparis</taxon>
    </lineage>
</organism>
<dbReference type="Proteomes" id="UP000314294">
    <property type="component" value="Unassembled WGS sequence"/>
</dbReference>
<reference evidence="2 3" key="1">
    <citation type="submission" date="2019-03" db="EMBL/GenBank/DDBJ databases">
        <title>First draft genome of Liparis tanakae, snailfish: a comprehensive survey of snailfish specific genes.</title>
        <authorList>
            <person name="Kim W."/>
            <person name="Song I."/>
            <person name="Jeong J.-H."/>
            <person name="Kim D."/>
            <person name="Kim S."/>
            <person name="Ryu S."/>
            <person name="Song J.Y."/>
            <person name="Lee S.K."/>
        </authorList>
    </citation>
    <scope>NUCLEOTIDE SEQUENCE [LARGE SCALE GENOMIC DNA]</scope>
    <source>
        <tissue evidence="2">Muscle</tissue>
    </source>
</reference>
<feature type="region of interest" description="Disordered" evidence="1">
    <location>
        <begin position="1"/>
        <end position="24"/>
    </location>
</feature>
<sequence length="69" mass="7817">MTAVCLPTSGKHSPPPSEQNIPKTTLHNVTYGSRWRSQSSGWPPDRENLELETRLEHDGVNTARRIHLQ</sequence>
<evidence type="ECO:0000313" key="2">
    <source>
        <dbReference type="EMBL" id="TNN54999.1"/>
    </source>
</evidence>